<evidence type="ECO:0000256" key="4">
    <source>
        <dbReference type="SAM" id="MobiDB-lite"/>
    </source>
</evidence>
<feature type="compositionally biased region" description="Polar residues" evidence="4">
    <location>
        <begin position="799"/>
        <end position="813"/>
    </location>
</feature>
<feature type="repeat" description="WD" evidence="3">
    <location>
        <begin position="517"/>
        <end position="557"/>
    </location>
</feature>
<dbReference type="PANTHER" id="PTHR14221">
    <property type="entry name" value="WD REPEAT DOMAIN 44"/>
    <property type="match status" value="1"/>
</dbReference>
<feature type="compositionally biased region" description="Low complexity" evidence="4">
    <location>
        <begin position="854"/>
        <end position="875"/>
    </location>
</feature>
<accession>A0A6A3AN32</accession>
<feature type="compositionally biased region" description="Basic and acidic residues" evidence="4">
    <location>
        <begin position="206"/>
        <end position="225"/>
    </location>
</feature>
<proteinExistence type="predicted"/>
<protein>
    <submittedName>
        <fullName evidence="5">Uncharacterized protein</fullName>
    </submittedName>
</protein>
<dbReference type="PANTHER" id="PTHR14221:SF41">
    <property type="entry name" value="TRANSDUCIN_WD40 REPEAT-LIKE SUPERFAMILY PROTEIN"/>
    <property type="match status" value="1"/>
</dbReference>
<feature type="compositionally biased region" description="Basic and acidic residues" evidence="4">
    <location>
        <begin position="180"/>
        <end position="194"/>
    </location>
</feature>
<dbReference type="InterPro" id="IPR020472">
    <property type="entry name" value="WD40_PAC1"/>
</dbReference>
<feature type="repeat" description="WD" evidence="3">
    <location>
        <begin position="730"/>
        <end position="760"/>
    </location>
</feature>
<keyword evidence="6" id="KW-1185">Reference proteome</keyword>
<feature type="repeat" description="WD" evidence="3">
    <location>
        <begin position="430"/>
        <end position="471"/>
    </location>
</feature>
<evidence type="ECO:0000256" key="1">
    <source>
        <dbReference type="ARBA" id="ARBA00022574"/>
    </source>
</evidence>
<organism evidence="5 6">
    <name type="scientific">Hibiscus syriacus</name>
    <name type="common">Rose of Sharon</name>
    <dbReference type="NCBI Taxonomy" id="106335"/>
    <lineage>
        <taxon>Eukaryota</taxon>
        <taxon>Viridiplantae</taxon>
        <taxon>Streptophyta</taxon>
        <taxon>Embryophyta</taxon>
        <taxon>Tracheophyta</taxon>
        <taxon>Spermatophyta</taxon>
        <taxon>Magnoliopsida</taxon>
        <taxon>eudicotyledons</taxon>
        <taxon>Gunneridae</taxon>
        <taxon>Pentapetalae</taxon>
        <taxon>rosids</taxon>
        <taxon>malvids</taxon>
        <taxon>Malvales</taxon>
        <taxon>Malvaceae</taxon>
        <taxon>Malvoideae</taxon>
        <taxon>Hibiscus</taxon>
    </lineage>
</organism>
<evidence type="ECO:0000256" key="2">
    <source>
        <dbReference type="ARBA" id="ARBA00022737"/>
    </source>
</evidence>
<dbReference type="InterPro" id="IPR015943">
    <property type="entry name" value="WD40/YVTN_repeat-like_dom_sf"/>
</dbReference>
<feature type="repeat" description="WD" evidence="3">
    <location>
        <begin position="557"/>
        <end position="591"/>
    </location>
</feature>
<evidence type="ECO:0000313" key="5">
    <source>
        <dbReference type="EMBL" id="KAE8706024.1"/>
    </source>
</evidence>
<feature type="region of interest" description="Disordered" evidence="4">
    <location>
        <begin position="789"/>
        <end position="902"/>
    </location>
</feature>
<reference evidence="5" key="1">
    <citation type="submission" date="2019-09" db="EMBL/GenBank/DDBJ databases">
        <title>Draft genome information of white flower Hibiscus syriacus.</title>
        <authorList>
            <person name="Kim Y.-M."/>
        </authorList>
    </citation>
    <scope>NUCLEOTIDE SEQUENCE [LARGE SCALE GENOMIC DNA]</scope>
    <source>
        <strain evidence="5">YM2019G1</strain>
    </source>
</reference>
<feature type="compositionally biased region" description="Polar residues" evidence="4">
    <location>
        <begin position="881"/>
        <end position="899"/>
    </location>
</feature>
<name>A0A6A3AN32_HIBSY</name>
<dbReference type="AlphaFoldDB" id="A0A6A3AN32"/>
<dbReference type="PROSITE" id="PS50082">
    <property type="entry name" value="WD_REPEATS_2"/>
    <property type="match status" value="4"/>
</dbReference>
<dbReference type="Proteomes" id="UP000436088">
    <property type="component" value="Unassembled WGS sequence"/>
</dbReference>
<dbReference type="SMART" id="SM00320">
    <property type="entry name" value="WD40"/>
    <property type="match status" value="6"/>
</dbReference>
<dbReference type="SUPFAM" id="SSF50978">
    <property type="entry name" value="WD40 repeat-like"/>
    <property type="match status" value="1"/>
</dbReference>
<dbReference type="InterPro" id="IPR036322">
    <property type="entry name" value="WD40_repeat_dom_sf"/>
</dbReference>
<dbReference type="Pfam" id="PF00400">
    <property type="entry name" value="WD40"/>
    <property type="match status" value="4"/>
</dbReference>
<feature type="region of interest" description="Disordered" evidence="4">
    <location>
        <begin position="122"/>
        <end position="225"/>
    </location>
</feature>
<evidence type="ECO:0000313" key="6">
    <source>
        <dbReference type="Proteomes" id="UP000436088"/>
    </source>
</evidence>
<sequence>MNTRRMDRKKTMTMNWDGLRDDDDEFFEPTRDLASENSDDENEEFDDCHVAFTSMAPPVTMEQPTVAPMATPAATQAAPDYNIWMASPGSIKARRQKLFQGMGLNSNKQLLSLKRIVSNKPPIKSVPVPAPAPAPDPASIKITSRAPPSSEAPASVKTTAQAPEKSRPLTSVKTTAPTSEPEKTTNEDSSKQELPHSPVSFLLVRSRSEGEIDSRSVEKQRKHEMLGTVSKQRLTRTYSLISTPSAKSYVLGKLKVSSPRKPENNRAGHRQSASLNSIASKRAYESFFLIKNLDTGKEFIVNEYDQDGMWNKLSDLQTGKKLTMAEFDKCVGYSPVVKELMRRANDNKPNYISKSLKTSMSKGASMLKSITNSMALRGEKEREVVLALEQSQKNNNAKIGTGTGNNQWVKVRQAGKSYKELSALHLCQEIQAHDGSIWAIKFSTDSRYLASAGEDSVIHVWEVQECEVMNEGGLTPGSSPIHPSQQKPPPNKNSQIPDYVHKPEVVFSLSDRPICSFNGHTEDVLDLSWSKSQQLLSSSMDKTVRLWDLETKSCIKVFAHSDYVTCIHFNPVDDDHFISGSLDAKIRIWNVPDRRVVDWTDVNEMVTAACYTPDGQGAFIGSHKGNCRLYSTEGTYSLLFSVQNLVAMYLFCNVLVLIDVVECKLTQKELINVQTKKANAKKITGFLFCPTNPAQVLVTSADSRIRILEGSEVIYRISGFRNTSSQIAASFTPDGKYVLTASEDSQVFFWRYDEPKSTSTGTGKRTVVNARGTEQFPCKAVSVAIPWTGTIKGEPPSMGGSQSKRNSRRTQSCDIPPINEDSIQPNKKGLPPLPNKKNNDGEKTTAPSEEEPSETSNAEPGISEESSSKLGSSSIRKGDSPSMSSSSIQAGDPASNSSPVPAKLEVSNSLPAVPSIWSWFDVVGGGAAGPTEATAWGVVIVAATLDGEIKVYQNFGLPRKIALI</sequence>
<feature type="region of interest" description="Disordered" evidence="4">
    <location>
        <begin position="1"/>
        <end position="24"/>
    </location>
</feature>
<feature type="compositionally biased region" description="Polar residues" evidence="4">
    <location>
        <begin position="168"/>
        <end position="178"/>
    </location>
</feature>
<evidence type="ECO:0000256" key="3">
    <source>
        <dbReference type="PROSITE-ProRule" id="PRU00221"/>
    </source>
</evidence>
<dbReference type="PRINTS" id="PR00320">
    <property type="entry name" value="GPROTEINBRPT"/>
</dbReference>
<feature type="compositionally biased region" description="Low complexity" evidence="4">
    <location>
        <begin position="137"/>
        <end position="155"/>
    </location>
</feature>
<dbReference type="InterPro" id="IPR040324">
    <property type="entry name" value="WDR44/Dgr2"/>
</dbReference>
<dbReference type="Gene3D" id="2.130.10.10">
    <property type="entry name" value="YVTN repeat-like/Quinoprotein amine dehydrogenase"/>
    <property type="match status" value="2"/>
</dbReference>
<gene>
    <name evidence="5" type="ORF">F3Y22_tig00110410pilonHSYRG00111</name>
</gene>
<keyword evidence="2" id="KW-0677">Repeat</keyword>
<dbReference type="InterPro" id="IPR019775">
    <property type="entry name" value="WD40_repeat_CS"/>
</dbReference>
<dbReference type="EMBL" id="VEPZ02000975">
    <property type="protein sequence ID" value="KAE8706024.1"/>
    <property type="molecule type" value="Genomic_DNA"/>
</dbReference>
<feature type="region of interest" description="Disordered" evidence="4">
    <location>
        <begin position="472"/>
        <end position="497"/>
    </location>
</feature>
<dbReference type="PROSITE" id="PS50294">
    <property type="entry name" value="WD_REPEATS_REGION"/>
    <property type="match status" value="3"/>
</dbReference>
<dbReference type="InterPro" id="IPR001680">
    <property type="entry name" value="WD40_rpt"/>
</dbReference>
<dbReference type="PROSITE" id="PS00678">
    <property type="entry name" value="WD_REPEATS_1"/>
    <property type="match status" value="2"/>
</dbReference>
<comment type="caution">
    <text evidence="5">The sequence shown here is derived from an EMBL/GenBank/DDBJ whole genome shotgun (WGS) entry which is preliminary data.</text>
</comment>
<feature type="compositionally biased region" description="Polar residues" evidence="4">
    <location>
        <begin position="476"/>
        <end position="485"/>
    </location>
</feature>
<keyword evidence="1 3" id="KW-0853">WD repeat</keyword>